<proteinExistence type="predicted"/>
<feature type="compositionally biased region" description="Basic residues" evidence="1">
    <location>
        <begin position="83"/>
        <end position="109"/>
    </location>
</feature>
<organism evidence="2">
    <name type="scientific">uncultured Nocardioides sp</name>
    <dbReference type="NCBI Taxonomy" id="198441"/>
    <lineage>
        <taxon>Bacteria</taxon>
        <taxon>Bacillati</taxon>
        <taxon>Actinomycetota</taxon>
        <taxon>Actinomycetes</taxon>
        <taxon>Propionibacteriales</taxon>
        <taxon>Nocardioidaceae</taxon>
        <taxon>Nocardioides</taxon>
        <taxon>environmental samples</taxon>
    </lineage>
</organism>
<feature type="compositionally biased region" description="Basic residues" evidence="1">
    <location>
        <begin position="122"/>
        <end position="139"/>
    </location>
</feature>
<dbReference type="AlphaFoldDB" id="A0A6J4NGT8"/>
<feature type="non-terminal residue" evidence="2">
    <location>
        <position position="303"/>
    </location>
</feature>
<feature type="compositionally biased region" description="Basic and acidic residues" evidence="1">
    <location>
        <begin position="281"/>
        <end position="291"/>
    </location>
</feature>
<evidence type="ECO:0000256" key="1">
    <source>
        <dbReference type="SAM" id="MobiDB-lite"/>
    </source>
</evidence>
<feature type="compositionally biased region" description="Low complexity" evidence="1">
    <location>
        <begin position="292"/>
        <end position="303"/>
    </location>
</feature>
<gene>
    <name evidence="2" type="ORF">AVDCRST_MAG32-1854</name>
</gene>
<feature type="region of interest" description="Disordered" evidence="1">
    <location>
        <begin position="83"/>
        <end position="303"/>
    </location>
</feature>
<dbReference type="EMBL" id="CADCUM010000078">
    <property type="protein sequence ID" value="CAA9384073.1"/>
    <property type="molecule type" value="Genomic_DNA"/>
</dbReference>
<sequence>AHDVSAARRPRPGRHRDRPLRLRPCRRGVRLERGRRVRRVELGVGRLRAGGRGVHPRLDGDPVPRDADHRHRLAGVRALVRRRRPHQRQGLRVRRGLCGRGAARLHRGPGHVGDGAVQQGRPARRQGLRLRRQPGLHHRGAQERGRLLQRLLRRPADRHHHRGQRHRRRDVPHRARRRQAGCPGRHHQPHRHRGAGPAVGGSRCLRHQRPGGAVVAERTDRRHRRRPPDRLLHDRGAARRRCDRRSAPAARGSRGRAVRRRARQGQPAHRLRQPGGRHAPRGRDPRPDRRPVAGAAGRARALL</sequence>
<name>A0A6J4NGT8_9ACTN</name>
<protein>
    <submittedName>
        <fullName evidence="2">ABC transporter, substrate-binding protein (Cluster 3, basic aa/glutamine/opines)</fullName>
    </submittedName>
</protein>
<reference evidence="2" key="1">
    <citation type="submission" date="2020-02" db="EMBL/GenBank/DDBJ databases">
        <authorList>
            <person name="Meier V. D."/>
        </authorList>
    </citation>
    <scope>NUCLEOTIDE SEQUENCE</scope>
    <source>
        <strain evidence="2">AVDCRST_MAG32</strain>
    </source>
</reference>
<evidence type="ECO:0000313" key="2">
    <source>
        <dbReference type="EMBL" id="CAA9384073.1"/>
    </source>
</evidence>
<accession>A0A6J4NGT8</accession>
<feature type="compositionally biased region" description="Basic and acidic residues" evidence="1">
    <location>
        <begin position="228"/>
        <end position="237"/>
    </location>
</feature>
<feature type="non-terminal residue" evidence="2">
    <location>
        <position position="1"/>
    </location>
</feature>
<feature type="compositionally biased region" description="Basic residues" evidence="1">
    <location>
        <begin position="253"/>
        <end position="263"/>
    </location>
</feature>
<feature type="compositionally biased region" description="Basic residues" evidence="1">
    <location>
        <begin position="151"/>
        <end position="194"/>
    </location>
</feature>